<dbReference type="PANTHER" id="PTHR30252">
    <property type="entry name" value="INNER MEMBRANE PEPTIDE TRANSPORTER"/>
    <property type="match status" value="1"/>
</dbReference>
<keyword evidence="4 7" id="KW-0812">Transmembrane</keyword>
<keyword evidence="10" id="KW-1185">Reference proteome</keyword>
<dbReference type="AlphaFoldDB" id="A8F4Q5"/>
<dbReference type="OrthoDB" id="9761224at2"/>
<dbReference type="eggNOG" id="COG1966">
    <property type="taxonomic scope" value="Bacteria"/>
</dbReference>
<feature type="transmembrane region" description="Helical" evidence="7">
    <location>
        <begin position="220"/>
        <end position="242"/>
    </location>
</feature>
<sequence>MNSLVLMLISFFGYIIAYNTYGKWLSRKLFQLKDDNPVPSKKFQDGVDYVPTKRHILLGHHFTTIAGTGPIVGPAIGVIWGWLPAFLWVFLGPIFAGGVHDFASLVISSRHGGKTLGEMTKGIVSNRVGVIFLILIQFLLWLVVAVFAMIMGILFDMYPQSVLSIWMEVPIAIWVGYMVYKKGKKDTFYSILGLILLYVFAVIGIYLPMKIPQMGPVSPIVTWIVILLVYAYFASTFPVQTLLQPRDYINSHELLVLMAVLSIGVIISRPQVVAPVYQHAPGAPNLWPVLFVTIACGAISGFHSLASSGTTVKQLERETDAQFVGYGGMLLEGALATLIIIAVTAGVGMFGAGSSGYFNYYSSWSTTAGAGLAAQLKAIVDGASNLMKTVGIPKELGATLMAIFVVSFAGTTLDSATRIQRFGLEELFRGKGKKPIGPFKNRYFTTFVVVIAAFGLCMVSPDGKGALKLWPVFGALNQLLAGLALMIATVYLAKKRKPIWPTLLPMIFMLLMTVWATISNLTGYIRSQNWLLVFITLVTLIIAVWMIIEAFISMAKAYKKKQVYQEEFAKSDE</sequence>
<evidence type="ECO:0000256" key="4">
    <source>
        <dbReference type="ARBA" id="ARBA00022692"/>
    </source>
</evidence>
<dbReference type="PANTHER" id="PTHR30252:SF0">
    <property type="entry name" value="PEPTIDE TRANSPORTER CSTA"/>
    <property type="match status" value="1"/>
</dbReference>
<reference evidence="9 10" key="2">
    <citation type="journal article" date="2009" name="Proc. Natl. Acad. Sci. U.S.A.">
        <title>On the chimeric nature, thermophilic origin, and phylogenetic placement of the Thermotogales.</title>
        <authorList>
            <person name="Zhaxybayeva O."/>
            <person name="Swithers K.S."/>
            <person name="Lapierre P."/>
            <person name="Fournier G.P."/>
            <person name="Bickhart D.M."/>
            <person name="DeBoy R.T."/>
            <person name="Nelson K.E."/>
            <person name="Nesbo C.L."/>
            <person name="Doolittle W.F."/>
            <person name="Gogarten J.P."/>
            <person name="Noll K.M."/>
        </authorList>
    </citation>
    <scope>NUCLEOTIDE SEQUENCE [LARGE SCALE GENOMIC DNA]</scope>
    <source>
        <strain evidence="10">ATCC BAA-301 / DSM 14385 / NBRC 107922 / TMO</strain>
    </source>
</reference>
<dbReference type="Pfam" id="PF02554">
    <property type="entry name" value="CstA"/>
    <property type="match status" value="1"/>
</dbReference>
<evidence type="ECO:0000256" key="1">
    <source>
        <dbReference type="ARBA" id="ARBA00004651"/>
    </source>
</evidence>
<feature type="transmembrane region" description="Helical" evidence="7">
    <location>
        <begin position="396"/>
        <end position="413"/>
    </location>
</feature>
<evidence type="ECO:0000313" key="10">
    <source>
        <dbReference type="Proteomes" id="UP000002016"/>
    </source>
</evidence>
<feature type="transmembrane region" description="Helical" evidence="7">
    <location>
        <begin position="530"/>
        <end position="552"/>
    </location>
</feature>
<keyword evidence="3" id="KW-1003">Cell membrane</keyword>
<dbReference type="EMBL" id="CP000812">
    <property type="protein sequence ID" value="ABV33139.1"/>
    <property type="molecule type" value="Genomic_DNA"/>
</dbReference>
<protein>
    <submittedName>
        <fullName evidence="9">Carbon starvation protein CstA</fullName>
    </submittedName>
</protein>
<organism evidence="9 10">
    <name type="scientific">Pseudothermotoga lettingae (strain ATCC BAA-301 / DSM 14385 / NBRC 107922 / TMO)</name>
    <name type="common">Thermotoga lettingae</name>
    <dbReference type="NCBI Taxonomy" id="416591"/>
    <lineage>
        <taxon>Bacteria</taxon>
        <taxon>Thermotogati</taxon>
        <taxon>Thermotogota</taxon>
        <taxon>Thermotogae</taxon>
        <taxon>Thermotogales</taxon>
        <taxon>Thermotogaceae</taxon>
        <taxon>Pseudothermotoga</taxon>
    </lineage>
</organism>
<dbReference type="InterPro" id="IPR051605">
    <property type="entry name" value="CstA"/>
</dbReference>
<evidence type="ECO:0000256" key="6">
    <source>
        <dbReference type="ARBA" id="ARBA00023136"/>
    </source>
</evidence>
<dbReference type="KEGG" id="tle:Tlet_0573"/>
<dbReference type="RefSeq" id="WP_012002620.1">
    <property type="nucleotide sequence ID" value="NC_009828.1"/>
</dbReference>
<evidence type="ECO:0000256" key="7">
    <source>
        <dbReference type="SAM" id="Phobius"/>
    </source>
</evidence>
<dbReference type="GO" id="GO:0009267">
    <property type="term" value="P:cellular response to starvation"/>
    <property type="evidence" value="ECO:0007669"/>
    <property type="project" value="InterPro"/>
</dbReference>
<feature type="transmembrane region" description="Helical" evidence="7">
    <location>
        <begin position="161"/>
        <end position="180"/>
    </location>
</feature>
<evidence type="ECO:0000256" key="3">
    <source>
        <dbReference type="ARBA" id="ARBA00022475"/>
    </source>
</evidence>
<feature type="transmembrane region" description="Helical" evidence="7">
    <location>
        <begin position="473"/>
        <end position="492"/>
    </location>
</feature>
<reference evidence="9 10" key="1">
    <citation type="submission" date="2007-08" db="EMBL/GenBank/DDBJ databases">
        <title>Complete sequence of Thermotoga lettingae TMO.</title>
        <authorList>
            <consortium name="US DOE Joint Genome Institute"/>
            <person name="Copeland A."/>
            <person name="Lucas S."/>
            <person name="Lapidus A."/>
            <person name="Barry K."/>
            <person name="Glavina del Rio T."/>
            <person name="Dalin E."/>
            <person name="Tice H."/>
            <person name="Pitluck S."/>
            <person name="Foster B."/>
            <person name="Bruce D."/>
            <person name="Schmutz J."/>
            <person name="Larimer F."/>
            <person name="Land M."/>
            <person name="Hauser L."/>
            <person name="Kyrpides N."/>
            <person name="Mikhailova N."/>
            <person name="Nelson K."/>
            <person name="Gogarten J.P."/>
            <person name="Noll K."/>
            <person name="Richardson P."/>
        </authorList>
    </citation>
    <scope>NUCLEOTIDE SEQUENCE [LARGE SCALE GENOMIC DNA]</scope>
    <source>
        <strain evidence="10">ATCC BAA-301 / DSM 14385 / NBRC 107922 / TMO</strain>
    </source>
</reference>
<evidence type="ECO:0000259" key="8">
    <source>
        <dbReference type="Pfam" id="PF02554"/>
    </source>
</evidence>
<feature type="transmembrane region" description="Helical" evidence="7">
    <location>
        <begin position="327"/>
        <end position="352"/>
    </location>
</feature>
<evidence type="ECO:0000256" key="5">
    <source>
        <dbReference type="ARBA" id="ARBA00022989"/>
    </source>
</evidence>
<dbReference type="STRING" id="416591.Tlet_0573"/>
<comment type="similarity">
    <text evidence="2">Belongs to the peptide transporter carbon starvation (CstA) (TC 2.A.114) family.</text>
</comment>
<gene>
    <name evidence="9" type="ordered locus">Tlet_0573</name>
</gene>
<dbReference type="GO" id="GO:0005886">
    <property type="term" value="C:plasma membrane"/>
    <property type="evidence" value="ECO:0007669"/>
    <property type="project" value="UniProtKB-SubCell"/>
</dbReference>
<proteinExistence type="inferred from homology"/>
<feature type="transmembrane region" description="Helical" evidence="7">
    <location>
        <begin position="443"/>
        <end position="461"/>
    </location>
</feature>
<feature type="transmembrane region" description="Helical" evidence="7">
    <location>
        <begin position="286"/>
        <end position="306"/>
    </location>
</feature>
<feature type="domain" description="CstA N-terminal" evidence="8">
    <location>
        <begin position="2"/>
        <end position="516"/>
    </location>
</feature>
<dbReference type="HOGENOM" id="CLU_010531_4_1_0"/>
<dbReference type="InterPro" id="IPR003706">
    <property type="entry name" value="CstA_N"/>
</dbReference>
<feature type="transmembrane region" description="Helical" evidence="7">
    <location>
        <begin position="85"/>
        <end position="107"/>
    </location>
</feature>
<keyword evidence="5 7" id="KW-1133">Transmembrane helix</keyword>
<feature type="transmembrane region" description="Helical" evidence="7">
    <location>
        <begin position="254"/>
        <end position="274"/>
    </location>
</feature>
<name>A8F4Q5_PSELT</name>
<feature type="transmembrane region" description="Helical" evidence="7">
    <location>
        <begin position="128"/>
        <end position="155"/>
    </location>
</feature>
<feature type="transmembrane region" description="Helical" evidence="7">
    <location>
        <begin position="499"/>
        <end position="518"/>
    </location>
</feature>
<dbReference type="Proteomes" id="UP000002016">
    <property type="component" value="Chromosome"/>
</dbReference>
<evidence type="ECO:0000313" key="9">
    <source>
        <dbReference type="EMBL" id="ABV33139.1"/>
    </source>
</evidence>
<evidence type="ECO:0000256" key="2">
    <source>
        <dbReference type="ARBA" id="ARBA00007755"/>
    </source>
</evidence>
<comment type="subcellular location">
    <subcellularLocation>
        <location evidence="1">Cell membrane</location>
        <topology evidence="1">Multi-pass membrane protein</topology>
    </subcellularLocation>
</comment>
<keyword evidence="6 7" id="KW-0472">Membrane</keyword>
<feature type="transmembrane region" description="Helical" evidence="7">
    <location>
        <begin position="187"/>
        <end position="208"/>
    </location>
</feature>
<accession>A8F4Q5</accession>